<dbReference type="Gene3D" id="1.10.490.110">
    <property type="entry name" value="Uncharacterized conserved protein DUF2267"/>
    <property type="match status" value="1"/>
</dbReference>
<dbReference type="EMBL" id="BAAALD010000043">
    <property type="protein sequence ID" value="GAA1095943.1"/>
    <property type="molecule type" value="Genomic_DNA"/>
</dbReference>
<proteinExistence type="predicted"/>
<dbReference type="InterPro" id="IPR038282">
    <property type="entry name" value="DUF2267_sf"/>
</dbReference>
<organism evidence="1 2">
    <name type="scientific">Kitasatospora arboriphila</name>
    <dbReference type="NCBI Taxonomy" id="258052"/>
    <lineage>
        <taxon>Bacteria</taxon>
        <taxon>Bacillati</taxon>
        <taxon>Actinomycetota</taxon>
        <taxon>Actinomycetes</taxon>
        <taxon>Kitasatosporales</taxon>
        <taxon>Streptomycetaceae</taxon>
        <taxon>Kitasatospora</taxon>
    </lineage>
</organism>
<evidence type="ECO:0008006" key="3">
    <source>
        <dbReference type="Google" id="ProtNLM"/>
    </source>
</evidence>
<evidence type="ECO:0000313" key="2">
    <source>
        <dbReference type="Proteomes" id="UP001499987"/>
    </source>
</evidence>
<name>A0ABP4EAA8_9ACTN</name>
<keyword evidence="2" id="KW-1185">Reference proteome</keyword>
<protein>
    <recommendedName>
        <fullName evidence="3">DUF2267 domain-containing protein</fullName>
    </recommendedName>
</protein>
<dbReference type="Pfam" id="PF10025">
    <property type="entry name" value="DUF2267"/>
    <property type="match status" value="1"/>
</dbReference>
<gene>
    <name evidence="1" type="ORF">GCM10009663_43900</name>
</gene>
<dbReference type="Proteomes" id="UP001499987">
    <property type="component" value="Unassembled WGS sequence"/>
</dbReference>
<sequence length="128" mass="13391">MEHEEFLRLVHDTGGYEDDGTDEAVTTVLGLLGELLGTASAEALADQLPEELGDLVLPEPDTEAASWTAEGFLGRLAEARDTTVDEAAVDASAVLRTVAGAVDDSELDALVTELPAGFSELLGHPELT</sequence>
<accession>A0ABP4EAA8</accession>
<dbReference type="RefSeq" id="WP_344625342.1">
    <property type="nucleotide sequence ID" value="NZ_BAAALD010000043.1"/>
</dbReference>
<evidence type="ECO:0000313" key="1">
    <source>
        <dbReference type="EMBL" id="GAA1095943.1"/>
    </source>
</evidence>
<reference evidence="2" key="1">
    <citation type="journal article" date="2019" name="Int. J. Syst. Evol. Microbiol.">
        <title>The Global Catalogue of Microorganisms (GCM) 10K type strain sequencing project: providing services to taxonomists for standard genome sequencing and annotation.</title>
        <authorList>
            <consortium name="The Broad Institute Genomics Platform"/>
            <consortium name="The Broad Institute Genome Sequencing Center for Infectious Disease"/>
            <person name="Wu L."/>
            <person name="Ma J."/>
        </authorList>
    </citation>
    <scope>NUCLEOTIDE SEQUENCE [LARGE SCALE GENOMIC DNA]</scope>
    <source>
        <strain evidence="2">JCM 13002</strain>
    </source>
</reference>
<comment type="caution">
    <text evidence="1">The sequence shown here is derived from an EMBL/GenBank/DDBJ whole genome shotgun (WGS) entry which is preliminary data.</text>
</comment>
<dbReference type="InterPro" id="IPR018727">
    <property type="entry name" value="DUF2267"/>
</dbReference>